<evidence type="ECO:0000256" key="1">
    <source>
        <dbReference type="SAM" id="MobiDB-lite"/>
    </source>
</evidence>
<dbReference type="AlphaFoldDB" id="A0A4U0Y0H8"/>
<gene>
    <name evidence="2" type="ORF">B0A55_00093</name>
</gene>
<feature type="compositionally biased region" description="Basic and acidic residues" evidence="1">
    <location>
        <begin position="228"/>
        <end position="243"/>
    </location>
</feature>
<dbReference type="Proteomes" id="UP000309340">
    <property type="component" value="Unassembled WGS sequence"/>
</dbReference>
<keyword evidence="3" id="KW-1185">Reference proteome</keyword>
<reference evidence="2 3" key="1">
    <citation type="submission" date="2017-03" db="EMBL/GenBank/DDBJ databases">
        <title>Genomes of endolithic fungi from Antarctica.</title>
        <authorList>
            <person name="Coleine C."/>
            <person name="Masonjones S."/>
            <person name="Stajich J.E."/>
        </authorList>
    </citation>
    <scope>NUCLEOTIDE SEQUENCE [LARGE SCALE GENOMIC DNA]</scope>
    <source>
        <strain evidence="2 3">CCFEE 5184</strain>
    </source>
</reference>
<comment type="caution">
    <text evidence="2">The sequence shown here is derived from an EMBL/GenBank/DDBJ whole genome shotgun (WGS) entry which is preliminary data.</text>
</comment>
<accession>A0A4U0Y0H8</accession>
<evidence type="ECO:0000313" key="3">
    <source>
        <dbReference type="Proteomes" id="UP000309340"/>
    </source>
</evidence>
<sequence>MGSIRYRVHARQQDLSHGLRYWKDTVPSQMDSQDCPLPSVLEALTPFIKTRHDVAEIRTDLHDHLQRCIDREGSALSSVSLANPRSGTTQQTSPDITGAHKAYLNALRAHSVAQGRYDALKADLAHLPESTHLNRAVSANGPSSISDSYIPLLRQREKRRRLQLIERAYAAVAAAGTGLIDGHLDNVVKQQAGDLPTPPTQQPPTYREKPDVEARILQLKKTVLSTKRDVKQRAAMKSDDRGNDVPQAGPGGGIVGLQSALNELTGWMEQQLAIIGDVEGEVQTSDVTTAINGHPASGGVSLENIAASYDDYLLARQRIIQIISSPSTSEDLATFPTEPESVLRTPPRLRSPAETVLPYLDSLTSTKREEHSLLQDTTFLRRQIAASESETQRLLARLADESHLVHPGASQGRDWAAAAAEAKDATKEFAAQRLQAGEVSAAATAQALEGVRDVPEKTCQLATGAA</sequence>
<dbReference type="EMBL" id="NAJQ01000002">
    <property type="protein sequence ID" value="TKA83902.1"/>
    <property type="molecule type" value="Genomic_DNA"/>
</dbReference>
<proteinExistence type="predicted"/>
<organism evidence="2 3">
    <name type="scientific">Friedmanniomyces simplex</name>
    <dbReference type="NCBI Taxonomy" id="329884"/>
    <lineage>
        <taxon>Eukaryota</taxon>
        <taxon>Fungi</taxon>
        <taxon>Dikarya</taxon>
        <taxon>Ascomycota</taxon>
        <taxon>Pezizomycotina</taxon>
        <taxon>Dothideomycetes</taxon>
        <taxon>Dothideomycetidae</taxon>
        <taxon>Mycosphaerellales</taxon>
        <taxon>Teratosphaeriaceae</taxon>
        <taxon>Friedmanniomyces</taxon>
    </lineage>
</organism>
<name>A0A4U0Y0H8_9PEZI</name>
<protein>
    <submittedName>
        <fullName evidence="2">Uncharacterized protein</fullName>
    </submittedName>
</protein>
<dbReference type="OrthoDB" id="5402392at2759"/>
<feature type="region of interest" description="Disordered" evidence="1">
    <location>
        <begin position="228"/>
        <end position="251"/>
    </location>
</feature>
<evidence type="ECO:0000313" key="2">
    <source>
        <dbReference type="EMBL" id="TKA83902.1"/>
    </source>
</evidence>